<dbReference type="HAMAP" id="MF_00097">
    <property type="entry name" value="TMP_synthase"/>
    <property type="match status" value="1"/>
</dbReference>
<evidence type="ECO:0000256" key="10">
    <source>
        <dbReference type="HAMAP-Rule" id="MF_00097"/>
    </source>
</evidence>
<comment type="similarity">
    <text evidence="10 11">Belongs to the thiamine-phosphate synthase family.</text>
</comment>
<keyword evidence="3 10" id="KW-0808">Transferase</keyword>
<evidence type="ECO:0000256" key="12">
    <source>
        <dbReference type="RuleBase" id="RU004253"/>
    </source>
</evidence>
<comment type="caution">
    <text evidence="14">The sequence shown here is derived from an EMBL/GenBank/DDBJ whole genome shotgun (WGS) entry which is preliminary data.</text>
</comment>
<accession>A0ABW3TLM4</accession>
<dbReference type="InterPro" id="IPR022998">
    <property type="entry name" value="ThiamineP_synth_TenI"/>
</dbReference>
<evidence type="ECO:0000256" key="9">
    <source>
        <dbReference type="ARBA" id="ARBA00047883"/>
    </source>
</evidence>
<dbReference type="NCBIfam" id="TIGR00693">
    <property type="entry name" value="thiE"/>
    <property type="match status" value="1"/>
</dbReference>
<dbReference type="Pfam" id="PF02581">
    <property type="entry name" value="TMP-TENI"/>
    <property type="match status" value="1"/>
</dbReference>
<dbReference type="PANTHER" id="PTHR20857">
    <property type="entry name" value="THIAMINE-PHOSPHATE PYROPHOSPHORYLASE"/>
    <property type="match status" value="1"/>
</dbReference>
<keyword evidence="5 10" id="KW-0460">Magnesium</keyword>
<dbReference type="SUPFAM" id="SSF51391">
    <property type="entry name" value="Thiamin phosphate synthase"/>
    <property type="match status" value="1"/>
</dbReference>
<dbReference type="InterPro" id="IPR034291">
    <property type="entry name" value="TMP_synthase"/>
</dbReference>
<evidence type="ECO:0000256" key="1">
    <source>
        <dbReference type="ARBA" id="ARBA00003814"/>
    </source>
</evidence>
<evidence type="ECO:0000259" key="13">
    <source>
        <dbReference type="Pfam" id="PF02581"/>
    </source>
</evidence>
<feature type="binding site" evidence="10">
    <location>
        <position position="110"/>
    </location>
    <ligand>
        <name>4-amino-2-methyl-5-(diphosphooxymethyl)pyrimidine</name>
        <dbReference type="ChEBI" id="CHEBI:57841"/>
    </ligand>
</feature>
<name>A0ABW3TLM4_9MICO</name>
<keyword evidence="15" id="KW-1185">Reference proteome</keyword>
<comment type="catalytic activity">
    <reaction evidence="8 10 11">
        <text>2-(2-carboxy-4-methylthiazol-5-yl)ethyl phosphate + 4-amino-2-methyl-5-(diphosphooxymethyl)pyrimidine + 2 H(+) = thiamine phosphate + CO2 + diphosphate</text>
        <dbReference type="Rhea" id="RHEA:47848"/>
        <dbReference type="ChEBI" id="CHEBI:15378"/>
        <dbReference type="ChEBI" id="CHEBI:16526"/>
        <dbReference type="ChEBI" id="CHEBI:33019"/>
        <dbReference type="ChEBI" id="CHEBI:37575"/>
        <dbReference type="ChEBI" id="CHEBI:57841"/>
        <dbReference type="ChEBI" id="CHEBI:62890"/>
        <dbReference type="EC" id="2.5.1.3"/>
    </reaction>
</comment>
<feature type="domain" description="Thiamine phosphate synthase/TenI" evidence="13">
    <location>
        <begin position="5"/>
        <end position="193"/>
    </location>
</feature>
<evidence type="ECO:0000256" key="3">
    <source>
        <dbReference type="ARBA" id="ARBA00022679"/>
    </source>
</evidence>
<dbReference type="Proteomes" id="UP001597181">
    <property type="component" value="Unassembled WGS sequence"/>
</dbReference>
<proteinExistence type="inferred from homology"/>
<sequence length="215" mass="21832">MKLDLYLVTDAALCGARGVVETVRQAVDGGVTIVQLRDKLSTPAEQLTELEALAAAIDGRADLVINDRLDVAVAARERGIPVAGVHLGQGDDAVTRARAELGPDAIVGLTANTAAHREAVARLAPGTVDYLGVGVIHPTTTKPDHPAPLGVSGFREFAAATALPCVAIGGVQLADIAQLRAAGAAGVAIVSALCAAPDPAAAARTLMTEWQEAAK</sequence>
<dbReference type="GO" id="GO:0004789">
    <property type="term" value="F:thiamine-phosphate diphosphorylase activity"/>
    <property type="evidence" value="ECO:0007669"/>
    <property type="project" value="UniProtKB-EC"/>
</dbReference>
<feature type="binding site" evidence="10">
    <location>
        <position position="67"/>
    </location>
    <ligand>
        <name>Mg(2+)</name>
        <dbReference type="ChEBI" id="CHEBI:18420"/>
    </ligand>
</feature>
<comment type="catalytic activity">
    <reaction evidence="7 10 11">
        <text>4-methyl-5-(2-phosphooxyethyl)-thiazole + 4-amino-2-methyl-5-(diphosphooxymethyl)pyrimidine + H(+) = thiamine phosphate + diphosphate</text>
        <dbReference type="Rhea" id="RHEA:22328"/>
        <dbReference type="ChEBI" id="CHEBI:15378"/>
        <dbReference type="ChEBI" id="CHEBI:33019"/>
        <dbReference type="ChEBI" id="CHEBI:37575"/>
        <dbReference type="ChEBI" id="CHEBI:57841"/>
        <dbReference type="ChEBI" id="CHEBI:58296"/>
        <dbReference type="EC" id="2.5.1.3"/>
    </reaction>
</comment>
<evidence type="ECO:0000256" key="8">
    <source>
        <dbReference type="ARBA" id="ARBA00047851"/>
    </source>
</evidence>
<dbReference type="InterPro" id="IPR036206">
    <property type="entry name" value="ThiamineP_synth_sf"/>
</dbReference>
<comment type="function">
    <text evidence="1 10">Condenses 4-methyl-5-(beta-hydroxyethyl)thiazole monophosphate (THZ-P) and 2-methyl-4-amino-5-hydroxymethyl pyrimidine pyrophosphate (HMP-PP) to form thiamine monophosphate (TMP).</text>
</comment>
<keyword evidence="4 10" id="KW-0479">Metal-binding</keyword>
<feature type="binding site" evidence="10">
    <location>
        <position position="91"/>
    </location>
    <ligand>
        <name>Mg(2+)</name>
        <dbReference type="ChEBI" id="CHEBI:18420"/>
    </ligand>
</feature>
<dbReference type="InterPro" id="IPR013785">
    <property type="entry name" value="Aldolase_TIM"/>
</dbReference>
<feature type="binding site" evidence="10">
    <location>
        <begin position="139"/>
        <end position="141"/>
    </location>
    <ligand>
        <name>2-[(2R,5Z)-2-carboxy-4-methylthiazol-5(2H)-ylidene]ethyl phosphate</name>
        <dbReference type="ChEBI" id="CHEBI:62899"/>
    </ligand>
</feature>
<reference evidence="15" key="1">
    <citation type="journal article" date="2019" name="Int. J. Syst. Evol. Microbiol.">
        <title>The Global Catalogue of Microorganisms (GCM) 10K type strain sequencing project: providing services to taxonomists for standard genome sequencing and annotation.</title>
        <authorList>
            <consortium name="The Broad Institute Genomics Platform"/>
            <consortium name="The Broad Institute Genome Sequencing Center for Infectious Disease"/>
            <person name="Wu L."/>
            <person name="Ma J."/>
        </authorList>
    </citation>
    <scope>NUCLEOTIDE SEQUENCE [LARGE SCALE GENOMIC DNA]</scope>
    <source>
        <strain evidence="15">CCUG 50213</strain>
    </source>
</reference>
<feature type="binding site" evidence="10">
    <location>
        <begin position="35"/>
        <end position="39"/>
    </location>
    <ligand>
        <name>4-amino-2-methyl-5-(diphosphooxymethyl)pyrimidine</name>
        <dbReference type="ChEBI" id="CHEBI:57841"/>
    </ligand>
</feature>
<feature type="binding site" evidence="10">
    <location>
        <position position="142"/>
    </location>
    <ligand>
        <name>4-amino-2-methyl-5-(diphosphooxymethyl)pyrimidine</name>
        <dbReference type="ChEBI" id="CHEBI:57841"/>
    </ligand>
</feature>
<evidence type="ECO:0000256" key="11">
    <source>
        <dbReference type="RuleBase" id="RU003826"/>
    </source>
</evidence>
<comment type="catalytic activity">
    <reaction evidence="9 10 11">
        <text>2-[(2R,5Z)-2-carboxy-4-methylthiazol-5(2H)-ylidene]ethyl phosphate + 4-amino-2-methyl-5-(diphosphooxymethyl)pyrimidine + 2 H(+) = thiamine phosphate + CO2 + diphosphate</text>
        <dbReference type="Rhea" id="RHEA:47844"/>
        <dbReference type="ChEBI" id="CHEBI:15378"/>
        <dbReference type="ChEBI" id="CHEBI:16526"/>
        <dbReference type="ChEBI" id="CHEBI:33019"/>
        <dbReference type="ChEBI" id="CHEBI:37575"/>
        <dbReference type="ChEBI" id="CHEBI:57841"/>
        <dbReference type="ChEBI" id="CHEBI:62899"/>
        <dbReference type="EC" id="2.5.1.3"/>
    </reaction>
</comment>
<feature type="binding site" evidence="10">
    <location>
        <begin position="190"/>
        <end position="191"/>
    </location>
    <ligand>
        <name>2-[(2R,5Z)-2-carboxy-4-methylthiazol-5(2H)-ylidene]ethyl phosphate</name>
        <dbReference type="ChEBI" id="CHEBI:62899"/>
    </ligand>
</feature>
<dbReference type="Gene3D" id="3.20.20.70">
    <property type="entry name" value="Aldolase class I"/>
    <property type="match status" value="1"/>
</dbReference>
<dbReference type="RefSeq" id="WP_343957212.1">
    <property type="nucleotide sequence ID" value="NZ_BAAAKZ010000001.1"/>
</dbReference>
<protein>
    <recommendedName>
        <fullName evidence="10">Thiamine-phosphate synthase</fullName>
        <shortName evidence="10">TP synthase</shortName>
        <shortName evidence="10">TPS</shortName>
        <ecNumber evidence="10">2.5.1.3</ecNumber>
    </recommendedName>
    <alternativeName>
        <fullName evidence="10">Thiamine-phosphate pyrophosphorylase</fullName>
        <shortName evidence="10">TMP pyrophosphorylase</shortName>
        <shortName evidence="10">TMP-PPase</shortName>
    </alternativeName>
</protein>
<evidence type="ECO:0000313" key="15">
    <source>
        <dbReference type="Proteomes" id="UP001597181"/>
    </source>
</evidence>
<gene>
    <name evidence="10 14" type="primary">thiE</name>
    <name evidence="14" type="ORF">ACFQ3U_04825</name>
</gene>
<evidence type="ECO:0000256" key="4">
    <source>
        <dbReference type="ARBA" id="ARBA00022723"/>
    </source>
</evidence>
<comment type="cofactor">
    <cofactor evidence="10">
        <name>Mg(2+)</name>
        <dbReference type="ChEBI" id="CHEBI:18420"/>
    </cofactor>
    <text evidence="10">Binds 1 Mg(2+) ion per subunit.</text>
</comment>
<evidence type="ECO:0000256" key="6">
    <source>
        <dbReference type="ARBA" id="ARBA00022977"/>
    </source>
</evidence>
<feature type="binding site" evidence="10">
    <location>
        <position position="170"/>
    </location>
    <ligand>
        <name>2-[(2R,5Z)-2-carboxy-4-methylthiazol-5(2H)-ylidene]ethyl phosphate</name>
        <dbReference type="ChEBI" id="CHEBI:62899"/>
    </ligand>
</feature>
<dbReference type="EMBL" id="JBHTLY010000002">
    <property type="protein sequence ID" value="MFD1201212.1"/>
    <property type="molecule type" value="Genomic_DNA"/>
</dbReference>
<evidence type="ECO:0000256" key="5">
    <source>
        <dbReference type="ARBA" id="ARBA00022842"/>
    </source>
</evidence>
<dbReference type="CDD" id="cd00564">
    <property type="entry name" value="TMP_TenI"/>
    <property type="match status" value="1"/>
</dbReference>
<comment type="pathway">
    <text evidence="2 10 12">Cofactor biosynthesis; thiamine diphosphate biosynthesis; thiamine phosphate from 4-amino-2-methyl-5-diphosphomethylpyrimidine and 4-methyl-5-(2-phosphoethyl)-thiazole: step 1/1.</text>
</comment>
<evidence type="ECO:0000256" key="2">
    <source>
        <dbReference type="ARBA" id="ARBA00005165"/>
    </source>
</evidence>
<dbReference type="EC" id="2.5.1.3" evidence="10"/>
<keyword evidence="6 10" id="KW-0784">Thiamine biosynthesis</keyword>
<feature type="binding site" evidence="10">
    <location>
        <position position="66"/>
    </location>
    <ligand>
        <name>4-amino-2-methyl-5-(diphosphooxymethyl)pyrimidine</name>
        <dbReference type="ChEBI" id="CHEBI:57841"/>
    </ligand>
</feature>
<evidence type="ECO:0000313" key="14">
    <source>
        <dbReference type="EMBL" id="MFD1201212.1"/>
    </source>
</evidence>
<dbReference type="PANTHER" id="PTHR20857:SF15">
    <property type="entry name" value="THIAMINE-PHOSPHATE SYNTHASE"/>
    <property type="match status" value="1"/>
</dbReference>
<evidence type="ECO:0000256" key="7">
    <source>
        <dbReference type="ARBA" id="ARBA00047334"/>
    </source>
</evidence>
<organism evidence="14 15">
    <name type="scientific">Leucobacter albus</name>
    <dbReference type="NCBI Taxonomy" id="272210"/>
    <lineage>
        <taxon>Bacteria</taxon>
        <taxon>Bacillati</taxon>
        <taxon>Actinomycetota</taxon>
        <taxon>Actinomycetes</taxon>
        <taxon>Micrococcales</taxon>
        <taxon>Microbacteriaceae</taxon>
        <taxon>Leucobacter</taxon>
    </lineage>
</organism>